<dbReference type="Pfam" id="PF13620">
    <property type="entry name" value="CarboxypepD_reg"/>
    <property type="match status" value="1"/>
</dbReference>
<dbReference type="AlphaFoldDB" id="X1QA85"/>
<sequence>MRDIVLYEGARELNVALTPIALPVANLYGQVTDAQTGYALQGVKVTLDGLVTYTDSLGRYAFDGLTPGGYTLTFEKSDYETLVL</sequence>
<name>X1QA85_9ZZZZ</name>
<comment type="caution">
    <text evidence="1">The sequence shown here is derived from an EMBL/GenBank/DDBJ whole genome shotgun (WGS) entry which is preliminary data.</text>
</comment>
<dbReference type="SUPFAM" id="SSF49452">
    <property type="entry name" value="Starch-binding domain-like"/>
    <property type="match status" value="1"/>
</dbReference>
<gene>
    <name evidence="1" type="ORF">S12H4_05651</name>
</gene>
<dbReference type="Gene3D" id="2.60.40.1120">
    <property type="entry name" value="Carboxypeptidase-like, regulatory domain"/>
    <property type="match status" value="1"/>
</dbReference>
<organism evidence="1">
    <name type="scientific">marine sediment metagenome</name>
    <dbReference type="NCBI Taxonomy" id="412755"/>
    <lineage>
        <taxon>unclassified sequences</taxon>
        <taxon>metagenomes</taxon>
        <taxon>ecological metagenomes</taxon>
    </lineage>
</organism>
<accession>X1QA85</accession>
<dbReference type="EMBL" id="BARW01001891">
    <property type="protein sequence ID" value="GAI65123.1"/>
    <property type="molecule type" value="Genomic_DNA"/>
</dbReference>
<evidence type="ECO:0000313" key="1">
    <source>
        <dbReference type="EMBL" id="GAI65123.1"/>
    </source>
</evidence>
<dbReference type="InterPro" id="IPR013784">
    <property type="entry name" value="Carb-bd-like_fold"/>
</dbReference>
<reference evidence="1" key="1">
    <citation type="journal article" date="2014" name="Front. Microbiol.">
        <title>High frequency of phylogenetically diverse reductive dehalogenase-homologous genes in deep subseafloor sedimentary metagenomes.</title>
        <authorList>
            <person name="Kawai M."/>
            <person name="Futagami T."/>
            <person name="Toyoda A."/>
            <person name="Takaki Y."/>
            <person name="Nishi S."/>
            <person name="Hori S."/>
            <person name="Arai W."/>
            <person name="Tsubouchi T."/>
            <person name="Morono Y."/>
            <person name="Uchiyama I."/>
            <person name="Ito T."/>
            <person name="Fujiyama A."/>
            <person name="Inagaki F."/>
            <person name="Takami H."/>
        </authorList>
    </citation>
    <scope>NUCLEOTIDE SEQUENCE</scope>
    <source>
        <strain evidence="1">Expedition CK06-06</strain>
    </source>
</reference>
<proteinExistence type="predicted"/>
<protein>
    <submittedName>
        <fullName evidence="1">Uncharacterized protein</fullName>
    </submittedName>
</protein>
<dbReference type="GO" id="GO:0030246">
    <property type="term" value="F:carbohydrate binding"/>
    <property type="evidence" value="ECO:0007669"/>
    <property type="project" value="InterPro"/>
</dbReference>